<organism evidence="2 3">
    <name type="scientific">Aphanocapsa feldmannii 277cV</name>
    <dbReference type="NCBI Taxonomy" id="2507553"/>
    <lineage>
        <taxon>Bacteria</taxon>
        <taxon>Bacillati</taxon>
        <taxon>Cyanobacteriota</taxon>
        <taxon>Cyanophyceae</taxon>
        <taxon>Oscillatoriophycideae</taxon>
        <taxon>Chroococcales</taxon>
        <taxon>Microcystaceae</taxon>
        <taxon>Aphanocapsa</taxon>
    </lineage>
</organism>
<dbReference type="InterPro" id="IPR008490">
    <property type="entry name" value="Transposase_InsH_N"/>
</dbReference>
<feature type="non-terminal residue" evidence="2">
    <location>
        <position position="1"/>
    </location>
</feature>
<evidence type="ECO:0000313" key="2">
    <source>
        <dbReference type="EMBL" id="TGG91044.1"/>
    </source>
</evidence>
<dbReference type="Proteomes" id="UP000317990">
    <property type="component" value="Unassembled WGS sequence"/>
</dbReference>
<reference evidence="2 3" key="1">
    <citation type="journal article" date="2019" name="mSystems">
        <title>Life at home and on the roam: Genomic adaptions reflect the dual lifestyle of an intracellular, facultative symbiont.</title>
        <authorList>
            <person name="Burgsdorf I."/>
        </authorList>
    </citation>
    <scope>NUCLEOTIDE SEQUENCE [LARGE SCALE GENOMIC DNA]</scope>
    <source>
        <strain evidence="2">277cV</strain>
    </source>
</reference>
<dbReference type="AlphaFoldDB" id="A0A524RLU0"/>
<evidence type="ECO:0000313" key="3">
    <source>
        <dbReference type="Proteomes" id="UP000317990"/>
    </source>
</evidence>
<dbReference type="EMBL" id="SRMO01000084">
    <property type="protein sequence ID" value="TGG91044.1"/>
    <property type="molecule type" value="Genomic_DNA"/>
</dbReference>
<dbReference type="Pfam" id="PF05598">
    <property type="entry name" value="DUF772"/>
    <property type="match status" value="1"/>
</dbReference>
<protein>
    <submittedName>
        <fullName evidence="2">Transposase</fullName>
    </submittedName>
</protein>
<evidence type="ECO:0000259" key="1">
    <source>
        <dbReference type="Pfam" id="PF05598"/>
    </source>
</evidence>
<name>A0A524RLU0_9CHRO</name>
<gene>
    <name evidence="2" type="ORF">ERJ67_09420</name>
</gene>
<comment type="caution">
    <text evidence="2">The sequence shown here is derived from an EMBL/GenBank/DDBJ whole genome shotgun (WGS) entry which is preliminary data.</text>
</comment>
<feature type="domain" description="Transposase InsH N-terminal" evidence="1">
    <location>
        <begin position="1"/>
        <end position="35"/>
    </location>
</feature>
<sequence length="36" mass="4188">FNLSDEELEFQVNDRRSFEKFLDLGIINTIPDATTV</sequence>
<proteinExistence type="predicted"/>
<accession>A0A524RLU0</accession>